<reference evidence="1" key="1">
    <citation type="submission" date="2021-05" db="EMBL/GenBank/DDBJ databases">
        <authorList>
            <person name="Pan Q."/>
            <person name="Jouanno E."/>
            <person name="Zahm M."/>
            <person name="Klopp C."/>
            <person name="Cabau C."/>
            <person name="Louis A."/>
            <person name="Berthelot C."/>
            <person name="Parey E."/>
            <person name="Roest Crollius H."/>
            <person name="Montfort J."/>
            <person name="Robinson-Rechavi M."/>
            <person name="Bouchez O."/>
            <person name="Lampietro C."/>
            <person name="Lopez Roques C."/>
            <person name="Donnadieu C."/>
            <person name="Postlethwait J."/>
            <person name="Bobe J."/>
            <person name="Dillon D."/>
            <person name="Chandos A."/>
            <person name="von Hippel F."/>
            <person name="Guiguen Y."/>
        </authorList>
    </citation>
    <scope>NUCLEOTIDE SEQUENCE</scope>
    <source>
        <strain evidence="1">YG-Jan2019</strain>
    </source>
</reference>
<proteinExistence type="predicted"/>
<sequence length="118" mass="12859">MGSTRPPIKDAAHAWLTGLCALDKCIPPEGQNPSNGPTTTSRNIMSEKKGSGAMSGNSKPVGQGHRGREEIPCKPKQDPHQEEFADIDMKDPETEKAAVAIQSQFRKFQSKKKQDVKS</sequence>
<dbReference type="EMBL" id="CM055747">
    <property type="protein sequence ID" value="KAJ7996068.1"/>
    <property type="molecule type" value="Genomic_DNA"/>
</dbReference>
<evidence type="ECO:0000313" key="1">
    <source>
        <dbReference type="EMBL" id="KAJ7996068.1"/>
    </source>
</evidence>
<protein>
    <submittedName>
        <fullName evidence="1">Uncharacterized protein</fullName>
    </submittedName>
</protein>
<dbReference type="Proteomes" id="UP001157502">
    <property type="component" value="Chromosome 20"/>
</dbReference>
<comment type="caution">
    <text evidence="1">The sequence shown here is derived from an EMBL/GenBank/DDBJ whole genome shotgun (WGS) entry which is preliminary data.</text>
</comment>
<organism evidence="1 2">
    <name type="scientific">Dallia pectoralis</name>
    <name type="common">Alaska blackfish</name>
    <dbReference type="NCBI Taxonomy" id="75939"/>
    <lineage>
        <taxon>Eukaryota</taxon>
        <taxon>Metazoa</taxon>
        <taxon>Chordata</taxon>
        <taxon>Craniata</taxon>
        <taxon>Vertebrata</taxon>
        <taxon>Euteleostomi</taxon>
        <taxon>Actinopterygii</taxon>
        <taxon>Neopterygii</taxon>
        <taxon>Teleostei</taxon>
        <taxon>Protacanthopterygii</taxon>
        <taxon>Esociformes</taxon>
        <taxon>Umbridae</taxon>
        <taxon>Dallia</taxon>
    </lineage>
</organism>
<name>A0ACC2FXA2_DALPE</name>
<evidence type="ECO:0000313" key="2">
    <source>
        <dbReference type="Proteomes" id="UP001157502"/>
    </source>
</evidence>
<gene>
    <name evidence="1" type="ORF">DPEC_G00233240</name>
</gene>
<keyword evidence="2" id="KW-1185">Reference proteome</keyword>
<accession>A0ACC2FXA2</accession>